<organism evidence="2 3">
    <name type="scientific">Fulvimarina manganoxydans</name>
    <dbReference type="NCBI Taxonomy" id="937218"/>
    <lineage>
        <taxon>Bacteria</taxon>
        <taxon>Pseudomonadati</taxon>
        <taxon>Pseudomonadota</taxon>
        <taxon>Alphaproteobacteria</taxon>
        <taxon>Hyphomicrobiales</taxon>
        <taxon>Aurantimonadaceae</taxon>
        <taxon>Fulvimarina</taxon>
    </lineage>
</organism>
<dbReference type="Proteomes" id="UP000192656">
    <property type="component" value="Unassembled WGS sequence"/>
</dbReference>
<dbReference type="OrthoDB" id="7872012at2"/>
<evidence type="ECO:0000313" key="3">
    <source>
        <dbReference type="Proteomes" id="UP000192656"/>
    </source>
</evidence>
<feature type="signal peptide" evidence="1">
    <location>
        <begin position="1"/>
        <end position="24"/>
    </location>
</feature>
<proteinExistence type="predicted"/>
<keyword evidence="3" id="KW-1185">Reference proteome</keyword>
<evidence type="ECO:0000313" key="2">
    <source>
        <dbReference type="EMBL" id="SMC84791.1"/>
    </source>
</evidence>
<keyword evidence="1" id="KW-0732">Signal</keyword>
<gene>
    <name evidence="2" type="ORF">SAMN06297251_11064</name>
</gene>
<dbReference type="EMBL" id="FWXR01000010">
    <property type="protein sequence ID" value="SMC84791.1"/>
    <property type="molecule type" value="Genomic_DNA"/>
</dbReference>
<dbReference type="Pfam" id="PF07076">
    <property type="entry name" value="DUF1344"/>
    <property type="match status" value="1"/>
</dbReference>
<dbReference type="InterPro" id="IPR009780">
    <property type="entry name" value="DUF1344"/>
</dbReference>
<name>A0A1W2CHX6_9HYPH</name>
<accession>A0A1W2CHX6</accession>
<feature type="chain" id="PRO_5012551732" description="DUF1344 domain-containing protein" evidence="1">
    <location>
        <begin position="25"/>
        <end position="85"/>
    </location>
</feature>
<evidence type="ECO:0008006" key="4">
    <source>
        <dbReference type="Google" id="ProtNLM"/>
    </source>
</evidence>
<evidence type="ECO:0000256" key="1">
    <source>
        <dbReference type="SAM" id="SignalP"/>
    </source>
</evidence>
<protein>
    <recommendedName>
        <fullName evidence="4">DUF1344 domain-containing protein</fullName>
    </recommendedName>
</protein>
<dbReference type="AlphaFoldDB" id="A0A1W2CHX6"/>
<dbReference type="RefSeq" id="WP_084410349.1">
    <property type="nucleotide sequence ID" value="NZ_FWXR01000010.1"/>
</dbReference>
<reference evidence="2 3" key="1">
    <citation type="submission" date="2017-04" db="EMBL/GenBank/DDBJ databases">
        <authorList>
            <person name="Afonso C.L."/>
            <person name="Miller P.J."/>
            <person name="Scott M.A."/>
            <person name="Spackman E."/>
            <person name="Goraichik I."/>
            <person name="Dimitrov K.M."/>
            <person name="Suarez D.L."/>
            <person name="Swayne D.E."/>
        </authorList>
    </citation>
    <scope>NUCLEOTIDE SEQUENCE [LARGE SCALE GENOMIC DNA]</scope>
    <source>
        <strain evidence="2 3">CGMCC 1.10972</strain>
    </source>
</reference>
<sequence length="85" mass="9390">MTRRIIAFFATSFLSVAMTIPAFADEADGVIVDIDSERSELRLSDGETYLLPDDFDYGAVKPGMAVVVIYDEAQSYPTQNVYSLV</sequence>